<keyword evidence="2" id="KW-0808">Transferase</keyword>
<dbReference type="EMBL" id="CAEY01000718">
    <property type="status" value="NOT_ANNOTATED_CDS"/>
    <property type="molecule type" value="Genomic_DNA"/>
</dbReference>
<dbReference type="GO" id="GO:0006083">
    <property type="term" value="P:acetate metabolic process"/>
    <property type="evidence" value="ECO:0007669"/>
    <property type="project" value="InterPro"/>
</dbReference>
<evidence type="ECO:0000256" key="1">
    <source>
        <dbReference type="ARBA" id="ARBA00009632"/>
    </source>
</evidence>
<keyword evidence="6" id="KW-1185">Reference proteome</keyword>
<dbReference type="STRING" id="32264.T1KYV2"/>
<reference evidence="6" key="1">
    <citation type="submission" date="2011-08" db="EMBL/GenBank/DDBJ databases">
        <authorList>
            <person name="Rombauts S."/>
        </authorList>
    </citation>
    <scope>NUCLEOTIDE SEQUENCE</scope>
    <source>
        <strain evidence="6">London</strain>
    </source>
</reference>
<dbReference type="GO" id="GO:0008775">
    <property type="term" value="F:acetate CoA-transferase activity"/>
    <property type="evidence" value="ECO:0007669"/>
    <property type="project" value="InterPro"/>
</dbReference>
<gene>
    <name evidence="5" type="primary">107368602</name>
</gene>
<dbReference type="InterPro" id="IPR038460">
    <property type="entry name" value="AcetylCoA_hyd_C_sf"/>
</dbReference>
<evidence type="ECO:0000259" key="3">
    <source>
        <dbReference type="Pfam" id="PF02550"/>
    </source>
</evidence>
<comment type="similarity">
    <text evidence="1">Belongs to the acetyl-CoA hydrolase/transferase family.</text>
</comment>
<dbReference type="GO" id="GO:0005739">
    <property type="term" value="C:mitochondrion"/>
    <property type="evidence" value="ECO:0007669"/>
    <property type="project" value="TreeGrafter"/>
</dbReference>
<dbReference type="SUPFAM" id="SSF100950">
    <property type="entry name" value="NagB/RpiA/CoA transferase-like"/>
    <property type="match status" value="2"/>
</dbReference>
<name>T1KYV2_TETUR</name>
<dbReference type="OrthoDB" id="10250396at2759"/>
<sequence length="471" mass="51471">MILGRNTSLFSQCHGKGLLSLRQLSSSRGEPSQPIPGRKPKYVDAKEALSVLKSGDLVAMQAVAGAPKALAKAMLEVGVANNLSDIKVYHLMSLTIPDYLKPEYSHIFRARAPFLSGLDRDAVNAGRADYIPMFLSETHLLWKRGILKPNITMLQVTPPDEHGFHSMGPSVTSTRDAIKVSDIVIGEVNPRLPRTFGDSVIHESQFDYLVKNESEVDALNPKPLTDVEKKIGKYIAENLIEDGATLQMGIGGIPDAVLALCNNHKDLGIHTEMFSDGVIQLINNGNITNRLKNVDKGFLVTTFLLGSTRFYDYFNNNPYLVMKEAAYTNDQHVIASNPKVTAINSCIEIDITGQAASDTLGAKIYSGFGGQVDFLRGAALSYDGKGKPILGLSSTTNKGESKIVPFLKNGAGVTSTRAHVHYVVTEYGIASLFGKNIRQRAYELIKIAHPDHRESLEKAAFERLKCMPSKD</sequence>
<proteinExistence type="inferred from homology"/>
<dbReference type="InterPro" id="IPR037171">
    <property type="entry name" value="NagB/RpiA_transferase-like"/>
</dbReference>
<feature type="domain" description="Acetyl-CoA hydrolase/transferase C-terminal" evidence="4">
    <location>
        <begin position="306"/>
        <end position="460"/>
    </location>
</feature>
<dbReference type="Proteomes" id="UP000015104">
    <property type="component" value="Unassembled WGS sequence"/>
</dbReference>
<dbReference type="PANTHER" id="PTHR21432">
    <property type="entry name" value="ACETYL-COA HYDROLASE-RELATED"/>
    <property type="match status" value="1"/>
</dbReference>
<dbReference type="PANTHER" id="PTHR21432:SF20">
    <property type="entry name" value="ACETYL-COA HYDROLASE"/>
    <property type="match status" value="1"/>
</dbReference>
<evidence type="ECO:0000256" key="2">
    <source>
        <dbReference type="ARBA" id="ARBA00022679"/>
    </source>
</evidence>
<dbReference type="KEGG" id="tut:107368602"/>
<dbReference type="Gene3D" id="3.40.1080.10">
    <property type="entry name" value="Glutaconate Coenzyme A-transferase"/>
    <property type="match status" value="1"/>
</dbReference>
<organism evidence="5 6">
    <name type="scientific">Tetranychus urticae</name>
    <name type="common">Two-spotted spider mite</name>
    <dbReference type="NCBI Taxonomy" id="32264"/>
    <lineage>
        <taxon>Eukaryota</taxon>
        <taxon>Metazoa</taxon>
        <taxon>Ecdysozoa</taxon>
        <taxon>Arthropoda</taxon>
        <taxon>Chelicerata</taxon>
        <taxon>Arachnida</taxon>
        <taxon>Acari</taxon>
        <taxon>Acariformes</taxon>
        <taxon>Trombidiformes</taxon>
        <taxon>Prostigmata</taxon>
        <taxon>Eleutherengona</taxon>
        <taxon>Raphignathae</taxon>
        <taxon>Tetranychoidea</taxon>
        <taxon>Tetranychidae</taxon>
        <taxon>Tetranychus</taxon>
    </lineage>
</organism>
<dbReference type="AlphaFoldDB" id="T1KYV2"/>
<dbReference type="InterPro" id="IPR003702">
    <property type="entry name" value="ActCoA_hydro_N"/>
</dbReference>
<dbReference type="OMA" id="LMPGWGV"/>
<dbReference type="Gene3D" id="3.30.750.70">
    <property type="entry name" value="4-hydroxybutyrate coenzyme like domains"/>
    <property type="match status" value="1"/>
</dbReference>
<dbReference type="InterPro" id="IPR046433">
    <property type="entry name" value="ActCoA_hydro"/>
</dbReference>
<dbReference type="Gene3D" id="3.40.1080.20">
    <property type="entry name" value="Acetyl-CoA hydrolase/transferase C-terminal domain"/>
    <property type="match status" value="1"/>
</dbReference>
<dbReference type="Pfam" id="PF13336">
    <property type="entry name" value="AcetylCoA_hyd_C"/>
    <property type="match status" value="1"/>
</dbReference>
<dbReference type="eggNOG" id="KOG2828">
    <property type="taxonomic scope" value="Eukaryota"/>
</dbReference>
<feature type="domain" description="Acetyl-CoA hydrolase/transferase N-terminal" evidence="3">
    <location>
        <begin position="47"/>
        <end position="218"/>
    </location>
</feature>
<dbReference type="EnsemblMetazoa" id="tetur27g02010.1">
    <property type="protein sequence ID" value="tetur27g02010.1"/>
    <property type="gene ID" value="tetur27g02010"/>
</dbReference>
<evidence type="ECO:0000313" key="5">
    <source>
        <dbReference type="EnsemblMetazoa" id="tetur27g02010.1"/>
    </source>
</evidence>
<dbReference type="InterPro" id="IPR026888">
    <property type="entry name" value="AcetylCoA_hyd_C"/>
</dbReference>
<reference evidence="5" key="2">
    <citation type="submission" date="2015-06" db="UniProtKB">
        <authorList>
            <consortium name="EnsemblMetazoa"/>
        </authorList>
    </citation>
    <scope>IDENTIFICATION</scope>
</reference>
<evidence type="ECO:0000259" key="4">
    <source>
        <dbReference type="Pfam" id="PF13336"/>
    </source>
</evidence>
<dbReference type="Pfam" id="PF02550">
    <property type="entry name" value="AcetylCoA_hydro"/>
    <property type="match status" value="1"/>
</dbReference>
<evidence type="ECO:0000313" key="6">
    <source>
        <dbReference type="Proteomes" id="UP000015104"/>
    </source>
</evidence>
<protein>
    <submittedName>
        <fullName evidence="5">Uncharacterized protein</fullName>
    </submittedName>
</protein>
<accession>T1KYV2</accession>
<dbReference type="HOGENOM" id="CLU_030703_1_0_1"/>